<keyword evidence="8" id="KW-0496">Mitochondrion</keyword>
<keyword evidence="5" id="KW-0677">Repeat</keyword>
<organism evidence="13 14">
    <name type="scientific">Drosophila hydei</name>
    <name type="common">Fruit fly</name>
    <dbReference type="NCBI Taxonomy" id="7224"/>
    <lineage>
        <taxon>Eukaryota</taxon>
        <taxon>Metazoa</taxon>
        <taxon>Ecdysozoa</taxon>
        <taxon>Arthropoda</taxon>
        <taxon>Hexapoda</taxon>
        <taxon>Insecta</taxon>
        <taxon>Pterygota</taxon>
        <taxon>Neoptera</taxon>
        <taxon>Endopterygota</taxon>
        <taxon>Diptera</taxon>
        <taxon>Brachycera</taxon>
        <taxon>Muscomorpha</taxon>
        <taxon>Ephydroidea</taxon>
        <taxon>Drosophilidae</taxon>
        <taxon>Drosophila</taxon>
    </lineage>
</organism>
<evidence type="ECO:0000256" key="12">
    <source>
        <dbReference type="SAM" id="MobiDB-lite"/>
    </source>
</evidence>
<comment type="similarity">
    <text evidence="2 11">Belongs to the mitochondrial carrier (TC 2.A.29) family.</text>
</comment>
<evidence type="ECO:0000313" key="13">
    <source>
        <dbReference type="Proteomes" id="UP000504633"/>
    </source>
</evidence>
<dbReference type="InterPro" id="IPR018108">
    <property type="entry name" value="MCP_transmembrane"/>
</dbReference>
<dbReference type="PANTHER" id="PTHR45618">
    <property type="entry name" value="MITOCHONDRIAL DICARBOXYLATE CARRIER-RELATED"/>
    <property type="match status" value="1"/>
</dbReference>
<evidence type="ECO:0000256" key="1">
    <source>
        <dbReference type="ARBA" id="ARBA00004448"/>
    </source>
</evidence>
<dbReference type="InterPro" id="IPR023395">
    <property type="entry name" value="MCP_dom_sf"/>
</dbReference>
<evidence type="ECO:0000313" key="14">
    <source>
        <dbReference type="RefSeq" id="XP_023174942.1"/>
    </source>
</evidence>
<dbReference type="Gene3D" id="1.50.40.10">
    <property type="entry name" value="Mitochondrial carrier domain"/>
    <property type="match status" value="1"/>
</dbReference>
<dbReference type="GeneID" id="111602204"/>
<dbReference type="OMA" id="KGFIPYW"/>
<evidence type="ECO:0000256" key="10">
    <source>
        <dbReference type="PROSITE-ProRule" id="PRU00282"/>
    </source>
</evidence>
<keyword evidence="13" id="KW-1185">Reference proteome</keyword>
<evidence type="ECO:0000256" key="2">
    <source>
        <dbReference type="ARBA" id="ARBA00006375"/>
    </source>
</evidence>
<evidence type="ECO:0000256" key="5">
    <source>
        <dbReference type="ARBA" id="ARBA00022737"/>
    </source>
</evidence>
<keyword evidence="9 10" id="KW-0472">Membrane</keyword>
<protein>
    <submittedName>
        <fullName evidence="14">Mitochondrial uncoupling protein 4C</fullName>
    </submittedName>
</protein>
<dbReference type="InterPro" id="IPR050391">
    <property type="entry name" value="Mito_Metabolite_Transporter"/>
</dbReference>
<evidence type="ECO:0000256" key="7">
    <source>
        <dbReference type="ARBA" id="ARBA00022989"/>
    </source>
</evidence>
<dbReference type="PROSITE" id="PS50920">
    <property type="entry name" value="SOLCAR"/>
    <property type="match status" value="3"/>
</dbReference>
<feature type="region of interest" description="Disordered" evidence="12">
    <location>
        <begin position="1"/>
        <end position="20"/>
    </location>
</feature>
<evidence type="ECO:0000256" key="3">
    <source>
        <dbReference type="ARBA" id="ARBA00022448"/>
    </source>
</evidence>
<dbReference type="GO" id="GO:0005743">
    <property type="term" value="C:mitochondrial inner membrane"/>
    <property type="evidence" value="ECO:0007669"/>
    <property type="project" value="UniProtKB-SubCell"/>
</dbReference>
<dbReference type="AlphaFoldDB" id="A0A6J1M8X5"/>
<keyword evidence="3 11" id="KW-0813">Transport</keyword>
<gene>
    <name evidence="14" type="primary">LOC111602204</name>
</gene>
<feature type="repeat" description="Solcar" evidence="10">
    <location>
        <begin position="35"/>
        <end position="128"/>
    </location>
</feature>
<accession>A0A6J1M8X5</accession>
<evidence type="ECO:0000256" key="11">
    <source>
        <dbReference type="RuleBase" id="RU000488"/>
    </source>
</evidence>
<dbReference type="Proteomes" id="UP000504633">
    <property type="component" value="Unplaced"/>
</dbReference>
<reference evidence="14" key="1">
    <citation type="submission" date="2025-08" db="UniProtKB">
        <authorList>
            <consortium name="RefSeq"/>
        </authorList>
    </citation>
    <scope>IDENTIFICATION</scope>
    <source>
        <strain evidence="14">15085-1641.00</strain>
        <tissue evidence="14">Whole body</tissue>
    </source>
</reference>
<dbReference type="RefSeq" id="XP_023174942.1">
    <property type="nucleotide sequence ID" value="XM_023319174.2"/>
</dbReference>
<dbReference type="OrthoDB" id="756301at2759"/>
<dbReference type="CTD" id="33833"/>
<proteinExistence type="inferred from homology"/>
<feature type="repeat" description="Solcar" evidence="10">
    <location>
        <begin position="140"/>
        <end position="232"/>
    </location>
</feature>
<comment type="subcellular location">
    <subcellularLocation>
        <location evidence="1">Mitochondrion inner membrane</location>
        <topology evidence="1">Multi-pass membrane protein</topology>
    </subcellularLocation>
</comment>
<dbReference type="KEGG" id="dhe:111602204"/>
<keyword evidence="7" id="KW-1133">Transmembrane helix</keyword>
<dbReference type="Pfam" id="PF00153">
    <property type="entry name" value="Mito_carr"/>
    <property type="match status" value="3"/>
</dbReference>
<name>A0A6J1M8X5_DROHY</name>
<sequence length="338" mass="38423">MNDKPLSKYPNESRSQDHMSVPQHGLTFVSTNVRTPFLELYITSVVSAWIPELVCYPMDLMKTRMHIQGEKASKTYSNLKKVSTLGTAIGIVRNEGILHVYGGLSAMYFRHSLFTGMKMYFYDTLRDALIIQDRDGKPKLTFLRSAFAGMFSGGLANFISSPADLVKVQMQMESSRRLLGEPPRVNNVPQALISFYRKGGIRGLWKGCVPNALRASLVTLGDISFYDLSKRKMMALFELPDDRRVQFMGAMIAGFACAVLSTPMDVVKSRIMNQPIDENGRGIHYTGTIDCFRKLIQKEGAFAMYKGFFPYWLRIGPWTLIFWTSFEQIRRFRGDEGY</sequence>
<keyword evidence="6" id="KW-0999">Mitochondrion inner membrane</keyword>
<evidence type="ECO:0000256" key="8">
    <source>
        <dbReference type="ARBA" id="ARBA00023128"/>
    </source>
</evidence>
<evidence type="ECO:0000256" key="6">
    <source>
        <dbReference type="ARBA" id="ARBA00022792"/>
    </source>
</evidence>
<keyword evidence="4 10" id="KW-0812">Transmembrane</keyword>
<evidence type="ECO:0000256" key="9">
    <source>
        <dbReference type="ARBA" id="ARBA00023136"/>
    </source>
</evidence>
<dbReference type="FunFam" id="1.50.40.10:FF:000062">
    <property type="entry name" value="mitochondrial uncoupling protein 3"/>
    <property type="match status" value="1"/>
</dbReference>
<dbReference type="SUPFAM" id="SSF103506">
    <property type="entry name" value="Mitochondrial carrier"/>
    <property type="match status" value="1"/>
</dbReference>
<evidence type="ECO:0000256" key="4">
    <source>
        <dbReference type="ARBA" id="ARBA00022692"/>
    </source>
</evidence>
<feature type="repeat" description="Solcar" evidence="10">
    <location>
        <begin position="241"/>
        <end position="332"/>
    </location>
</feature>